<accession>A0ABS3JIR5</accession>
<gene>
    <name evidence="3" type="ORF">J2I46_14980</name>
</gene>
<sequence>MKRRLFLQLPALASVAPLLLPSTAVASSEEPRKAIMVRAGEDRFANRFTFLDAQFDIKVSGKDTEGQFVVFDTLRPKKVGPPLHVHEKLDEWFWIVDGEFKFQAGDETLRLKPGDSLMIPKGMAHAFVKTSEGVARLIVMHQPAGKMEEYFLTASKLPDQSPEARRALAAQNDTHFVGPPLTPD</sequence>
<dbReference type="InterPro" id="IPR053146">
    <property type="entry name" value="QDO-like"/>
</dbReference>
<dbReference type="InterPro" id="IPR013096">
    <property type="entry name" value="Cupin_2"/>
</dbReference>
<dbReference type="EMBL" id="JAFMYW010000004">
    <property type="protein sequence ID" value="MBO0949898.1"/>
    <property type="molecule type" value="Genomic_DNA"/>
</dbReference>
<feature type="signal peptide" evidence="1">
    <location>
        <begin position="1"/>
        <end position="26"/>
    </location>
</feature>
<dbReference type="InterPro" id="IPR014710">
    <property type="entry name" value="RmlC-like_jellyroll"/>
</dbReference>
<proteinExistence type="predicted"/>
<evidence type="ECO:0000313" key="3">
    <source>
        <dbReference type="EMBL" id="MBO0949898.1"/>
    </source>
</evidence>
<comment type="caution">
    <text evidence="3">The sequence shown here is derived from an EMBL/GenBank/DDBJ whole genome shotgun (WGS) entry which is preliminary data.</text>
</comment>
<protein>
    <submittedName>
        <fullName evidence="3">Cupin domain-containing protein</fullName>
    </submittedName>
</protein>
<keyword evidence="1" id="KW-0732">Signal</keyword>
<dbReference type="PANTHER" id="PTHR36440:SF1">
    <property type="entry name" value="PUTATIVE (AFU_ORTHOLOGUE AFUA_8G07350)-RELATED"/>
    <property type="match status" value="1"/>
</dbReference>
<dbReference type="Proteomes" id="UP000664628">
    <property type="component" value="Unassembled WGS sequence"/>
</dbReference>
<reference evidence="3 4" key="1">
    <citation type="submission" date="2021-03" db="EMBL/GenBank/DDBJ databases">
        <title>Fibrella sp. HMF5405 genome sequencing and assembly.</title>
        <authorList>
            <person name="Kang H."/>
            <person name="Kim H."/>
            <person name="Bae S."/>
            <person name="Joh K."/>
        </authorList>
    </citation>
    <scope>NUCLEOTIDE SEQUENCE [LARGE SCALE GENOMIC DNA]</scope>
    <source>
        <strain evidence="3 4">HMF5405</strain>
    </source>
</reference>
<feature type="chain" id="PRO_5046777857" evidence="1">
    <location>
        <begin position="27"/>
        <end position="184"/>
    </location>
</feature>
<keyword evidence="4" id="KW-1185">Reference proteome</keyword>
<evidence type="ECO:0000256" key="1">
    <source>
        <dbReference type="SAM" id="SignalP"/>
    </source>
</evidence>
<dbReference type="PANTHER" id="PTHR36440">
    <property type="entry name" value="PUTATIVE (AFU_ORTHOLOGUE AFUA_8G07350)-RELATED"/>
    <property type="match status" value="1"/>
</dbReference>
<dbReference type="Gene3D" id="2.60.120.10">
    <property type="entry name" value="Jelly Rolls"/>
    <property type="match status" value="1"/>
</dbReference>
<dbReference type="SUPFAM" id="SSF51182">
    <property type="entry name" value="RmlC-like cupins"/>
    <property type="match status" value="1"/>
</dbReference>
<evidence type="ECO:0000259" key="2">
    <source>
        <dbReference type="Pfam" id="PF07883"/>
    </source>
</evidence>
<dbReference type="RefSeq" id="WP_207329855.1">
    <property type="nucleotide sequence ID" value="NZ_JAFMYW010000004.1"/>
</dbReference>
<dbReference type="InterPro" id="IPR011051">
    <property type="entry name" value="RmlC_Cupin_sf"/>
</dbReference>
<organism evidence="3 4">
    <name type="scientific">Fibrella forsythiae</name>
    <dbReference type="NCBI Taxonomy" id="2817061"/>
    <lineage>
        <taxon>Bacteria</taxon>
        <taxon>Pseudomonadati</taxon>
        <taxon>Bacteroidota</taxon>
        <taxon>Cytophagia</taxon>
        <taxon>Cytophagales</taxon>
        <taxon>Spirosomataceae</taxon>
        <taxon>Fibrella</taxon>
    </lineage>
</organism>
<feature type="domain" description="Cupin type-2" evidence="2">
    <location>
        <begin position="73"/>
        <end position="140"/>
    </location>
</feature>
<dbReference type="Pfam" id="PF07883">
    <property type="entry name" value="Cupin_2"/>
    <property type="match status" value="1"/>
</dbReference>
<name>A0ABS3JIR5_9BACT</name>
<evidence type="ECO:0000313" key="4">
    <source>
        <dbReference type="Proteomes" id="UP000664628"/>
    </source>
</evidence>